<evidence type="ECO:0000256" key="7">
    <source>
        <dbReference type="SAM" id="MobiDB-lite"/>
    </source>
</evidence>
<feature type="compositionally biased region" description="Basic and acidic residues" evidence="7">
    <location>
        <begin position="594"/>
        <end position="609"/>
    </location>
</feature>
<dbReference type="PANTHER" id="PTHR14927">
    <property type="entry name" value="NUCLEOLAR PROTEIN 10"/>
    <property type="match status" value="1"/>
</dbReference>
<dbReference type="InterPro" id="IPR036322">
    <property type="entry name" value="WD40_repeat_dom_sf"/>
</dbReference>
<feature type="compositionally biased region" description="Basic residues" evidence="7">
    <location>
        <begin position="658"/>
        <end position="668"/>
    </location>
</feature>
<feature type="region of interest" description="Disordered" evidence="7">
    <location>
        <begin position="522"/>
        <end position="691"/>
    </location>
</feature>
<evidence type="ECO:0000256" key="4">
    <source>
        <dbReference type="ARBA" id="ARBA00022574"/>
    </source>
</evidence>
<feature type="compositionally biased region" description="Basic and acidic residues" evidence="7">
    <location>
        <begin position="523"/>
        <end position="536"/>
    </location>
</feature>
<dbReference type="Pfam" id="PF23098">
    <property type="entry name" value="Beta-prop_NOL10_N"/>
    <property type="match status" value="1"/>
</dbReference>
<dbReference type="InterPro" id="IPR015943">
    <property type="entry name" value="WD40/YVTN_repeat-like_dom_sf"/>
</dbReference>
<reference evidence="11 12" key="1">
    <citation type="submission" date="2024-02" db="EMBL/GenBank/DDBJ databases">
        <title>Chromosome-scale genome assembly of the rough periwinkle Littorina saxatilis.</title>
        <authorList>
            <person name="De Jode A."/>
            <person name="Faria R."/>
            <person name="Formenti G."/>
            <person name="Sims Y."/>
            <person name="Smith T.P."/>
            <person name="Tracey A."/>
            <person name="Wood J.M.D."/>
            <person name="Zagrodzka Z.B."/>
            <person name="Johannesson K."/>
            <person name="Butlin R.K."/>
            <person name="Leder E.H."/>
        </authorList>
    </citation>
    <scope>NUCLEOTIDE SEQUENCE [LARGE SCALE GENOMIC DNA]</scope>
    <source>
        <strain evidence="11">Snail1</strain>
        <tissue evidence="11">Muscle</tissue>
    </source>
</reference>
<evidence type="ECO:0000259" key="9">
    <source>
        <dbReference type="Pfam" id="PF23097"/>
    </source>
</evidence>
<evidence type="ECO:0000259" key="10">
    <source>
        <dbReference type="Pfam" id="PF23098"/>
    </source>
</evidence>
<evidence type="ECO:0000259" key="8">
    <source>
        <dbReference type="Pfam" id="PF08159"/>
    </source>
</evidence>
<dbReference type="InterPro" id="IPR001680">
    <property type="entry name" value="WD40_rpt"/>
</dbReference>
<comment type="similarity">
    <text evidence="2">Belongs to the WD repeat NOL10/ENP2 family.</text>
</comment>
<dbReference type="SMART" id="SM00320">
    <property type="entry name" value="WD40"/>
    <property type="match status" value="4"/>
</dbReference>
<proteinExistence type="inferred from homology"/>
<protein>
    <recommendedName>
        <fullName evidence="3">Nucleolar protein 10</fullName>
    </recommendedName>
</protein>
<dbReference type="InterPro" id="IPR012580">
    <property type="entry name" value="NUC153"/>
</dbReference>
<keyword evidence="6" id="KW-0539">Nucleus</keyword>
<dbReference type="Proteomes" id="UP001374579">
    <property type="component" value="Unassembled WGS sequence"/>
</dbReference>
<evidence type="ECO:0000256" key="6">
    <source>
        <dbReference type="ARBA" id="ARBA00023242"/>
    </source>
</evidence>
<comment type="caution">
    <text evidence="11">The sequence shown here is derived from an EMBL/GenBank/DDBJ whole genome shotgun (WGS) entry which is preliminary data.</text>
</comment>
<keyword evidence="12" id="KW-1185">Reference proteome</keyword>
<dbReference type="Pfam" id="PF08159">
    <property type="entry name" value="NUC153"/>
    <property type="match status" value="1"/>
</dbReference>
<evidence type="ECO:0000313" key="12">
    <source>
        <dbReference type="Proteomes" id="UP001374579"/>
    </source>
</evidence>
<comment type="subcellular location">
    <subcellularLocation>
        <location evidence="1">Nucleus</location>
        <location evidence="1">Nucleolus</location>
    </subcellularLocation>
</comment>
<evidence type="ECO:0000256" key="5">
    <source>
        <dbReference type="ARBA" id="ARBA00022737"/>
    </source>
</evidence>
<name>A0AAN9G956_9CAEN</name>
<accession>A0AAN9G956</accession>
<dbReference type="GO" id="GO:0000462">
    <property type="term" value="P:maturation of SSU-rRNA from tricistronic rRNA transcript (SSU-rRNA, 5.8S rRNA, LSU-rRNA)"/>
    <property type="evidence" value="ECO:0007669"/>
    <property type="project" value="TreeGrafter"/>
</dbReference>
<feature type="compositionally biased region" description="Basic and acidic residues" evidence="7">
    <location>
        <begin position="618"/>
        <end position="629"/>
    </location>
</feature>
<evidence type="ECO:0000256" key="1">
    <source>
        <dbReference type="ARBA" id="ARBA00004604"/>
    </source>
</evidence>
<keyword evidence="4" id="KW-0853">WD repeat</keyword>
<feature type="domain" description="NUC153" evidence="8">
    <location>
        <begin position="488"/>
        <end position="515"/>
    </location>
</feature>
<dbReference type="GO" id="GO:0032040">
    <property type="term" value="C:small-subunit processome"/>
    <property type="evidence" value="ECO:0007669"/>
    <property type="project" value="TreeGrafter"/>
</dbReference>
<feature type="domain" description="Nucleolar protein 10-like N-terminal" evidence="10">
    <location>
        <begin position="1"/>
        <end position="366"/>
    </location>
</feature>
<evidence type="ECO:0000256" key="3">
    <source>
        <dbReference type="ARBA" id="ARBA00015517"/>
    </source>
</evidence>
<gene>
    <name evidence="11" type="ORF">V1264_022916</name>
</gene>
<dbReference type="InterPro" id="IPR056551">
    <property type="entry name" value="Beta-prop_NOL10_N"/>
</dbReference>
<dbReference type="GO" id="GO:0030686">
    <property type="term" value="C:90S preribosome"/>
    <property type="evidence" value="ECO:0007669"/>
    <property type="project" value="TreeGrafter"/>
</dbReference>
<dbReference type="InterPro" id="IPR056550">
    <property type="entry name" value="NOL10_2nd"/>
</dbReference>
<feature type="domain" description="Nucleolar protein 10-like second" evidence="9">
    <location>
        <begin position="370"/>
        <end position="418"/>
    </location>
</feature>
<dbReference type="AlphaFoldDB" id="A0AAN9G956"/>
<sequence>MQVSNPNNVKIYNLSAGKSLPDWLSDQKRRKLQKSDPDLQRRIELIQDFEMPCISSCVKVSPDKNYICATGTYKPRLRCYDVNQLSMKFERGLDAEVIKFMFLDQDYSKILFLQDDRNIELHTQYGRHYRFRIPKFGRDLQYHKPSCNAYFVGASSEIYRFNLETGQFQAPLTTDATEIMCCDFNPQHYLFSCGTKEGTVECWDPRDKTRAAVLDITKSKFIENIPHLSSIPTVTALKYRDGLTLGVGTSTGHVLLYDLRNGLPIRVKDHQYDLPIKDLDFHKPLDLVLSMDSKIVKLWDRHTGKPYTSIQPETDLNSMCLVPESGLIFIANEAPKILTYYIPSLGTAPKWCAFLDTLTEELEESEHQSVYDDYKFVTRRELEELGMEQFIGSNLLRAYMHGFFVDIRLFRKFKSIAEPFSYEQYRKDQIRKKIDEKTDGRLKVQKRKLPSVNKNLAYRLHQEEEELASGEMSKKKKMKRAGTNLLHDDRFKTLFEDKDFEVDTQSEEYRLLNPVLARLQVSKKKDQQSLMDKFDKVEEEEEEEREGRPSEESSSSSSESESDSSEEEKQPAQSSRRTKVPEKKRAAAPTSKPKFFEMKEGEQFRNFKENRKKQLKKTLGERLKDETQESQHTSIGNKEMTYKLKRSSRDEEKALAMQKHKTERRQIRRSAGEITQKFKPKPKFWMGQRVQ</sequence>
<dbReference type="Pfam" id="PF23097">
    <property type="entry name" value="NOL10_2nd"/>
    <property type="match status" value="1"/>
</dbReference>
<dbReference type="InterPro" id="IPR040382">
    <property type="entry name" value="NOL10/Enp2"/>
</dbReference>
<organism evidence="11 12">
    <name type="scientific">Littorina saxatilis</name>
    <dbReference type="NCBI Taxonomy" id="31220"/>
    <lineage>
        <taxon>Eukaryota</taxon>
        <taxon>Metazoa</taxon>
        <taxon>Spiralia</taxon>
        <taxon>Lophotrochozoa</taxon>
        <taxon>Mollusca</taxon>
        <taxon>Gastropoda</taxon>
        <taxon>Caenogastropoda</taxon>
        <taxon>Littorinimorpha</taxon>
        <taxon>Littorinoidea</taxon>
        <taxon>Littorinidae</taxon>
        <taxon>Littorina</taxon>
    </lineage>
</organism>
<dbReference type="SUPFAM" id="SSF50978">
    <property type="entry name" value="WD40 repeat-like"/>
    <property type="match status" value="1"/>
</dbReference>
<keyword evidence="5" id="KW-0677">Repeat</keyword>
<dbReference type="Gene3D" id="2.130.10.10">
    <property type="entry name" value="YVTN repeat-like/Quinoprotein amine dehydrogenase"/>
    <property type="match status" value="2"/>
</dbReference>
<dbReference type="EMBL" id="JBAMIC010000011">
    <property type="protein sequence ID" value="KAK7099871.1"/>
    <property type="molecule type" value="Genomic_DNA"/>
</dbReference>
<dbReference type="PANTHER" id="PTHR14927:SF0">
    <property type="entry name" value="NUCLEOLAR PROTEIN 10"/>
    <property type="match status" value="1"/>
</dbReference>
<evidence type="ECO:0000256" key="2">
    <source>
        <dbReference type="ARBA" id="ARBA00005264"/>
    </source>
</evidence>
<evidence type="ECO:0000313" key="11">
    <source>
        <dbReference type="EMBL" id="KAK7099871.1"/>
    </source>
</evidence>